<dbReference type="PROSITE" id="PS51468">
    <property type="entry name" value="VIT"/>
    <property type="match status" value="1"/>
</dbReference>
<sequence length="768" mass="81718">MRTTVDLMGPEEASALPGTDEGIGCLQTELGNLPLESIDVRARLTGLASRTELVQGFRNTHAQPLEATYVFPLPPRAAVTAMRMEADGRVIEGRLKKRDEAREDYDNAVAEGRRASIAEEERPGVFTMRVGNILPGERVSVHLTLAGALSYEDGQATFRLPLVVAPRYVPGTPLEGGQAGDGTALDTDAVPDASRISPPVLLPGFPNPVRLSAEVDIDPAGLPLLGVSSSLHTVVTEEHGDRLRVRLEAGDRADRDFLLRLKIGDESALSTSLAVRADEDGGGGTFALTVLPPTCTPAATARDVVLVLDRSGSMTGWKMVAARRAAARIVDTLGSGDRLAVLAFDHTCESPPGMSDGLVDADDRNRFRAVEFLVGVDARGSTEMLGPLRRAAEMLNGETARERVLVLVTDGQVGNEDQLLRELGPRLAGVRVHTVGIDRAVNEAFLQRLSAGTGRCELVESEDRLDEAMHNIHRRIGTPVLTGLRVTGDSLAIDADSIAPQPVPDLYPGVPVVVTGRFSGPARGRVAVAGHPTWSTAVEAVPSDNPGLDALWARARLRDLEDRYVVGSSEEDLEEQIVATSLKFGVLSRFTAFVATDEDVVNPAGRVHRVTQPVQAPSGWAAAAAPAAPSGAPGGVPGYGAAMGAARAMPFLGSGPADPGGAYVSTPPRFELALFVSEELRVLRERRVRGDLDRAEHLTELAARIRSWLSVPGSTTDSEARAKLEALAEVLSAPGGDGFEEVDRRWRHATAVLEDLAGVAGRRRSWRP</sequence>
<dbReference type="Gene3D" id="3.40.50.410">
    <property type="entry name" value="von Willebrand factor, type A domain"/>
    <property type="match status" value="1"/>
</dbReference>
<evidence type="ECO:0000259" key="2">
    <source>
        <dbReference type="PROSITE" id="PS50234"/>
    </source>
</evidence>
<dbReference type="PROSITE" id="PS50234">
    <property type="entry name" value="VWFA"/>
    <property type="match status" value="1"/>
</dbReference>
<evidence type="ECO:0000313" key="4">
    <source>
        <dbReference type="EMBL" id="GAA3995219.1"/>
    </source>
</evidence>
<dbReference type="Pfam" id="PF08487">
    <property type="entry name" value="VIT"/>
    <property type="match status" value="1"/>
</dbReference>
<dbReference type="Proteomes" id="UP001501747">
    <property type="component" value="Unassembled WGS sequence"/>
</dbReference>
<feature type="domain" description="VIT" evidence="3">
    <location>
        <begin position="19"/>
        <end position="147"/>
    </location>
</feature>
<dbReference type="InterPro" id="IPR036465">
    <property type="entry name" value="vWFA_dom_sf"/>
</dbReference>
<dbReference type="EMBL" id="BAABAL010000005">
    <property type="protein sequence ID" value="GAA3995219.1"/>
    <property type="molecule type" value="Genomic_DNA"/>
</dbReference>
<dbReference type="InterPro" id="IPR002035">
    <property type="entry name" value="VWF_A"/>
</dbReference>
<protein>
    <recommendedName>
        <fullName evidence="6">Ca-activated chloride channel family protein</fullName>
    </recommendedName>
</protein>
<accession>A0ABP7RB95</accession>
<dbReference type="PANTHER" id="PTHR45737:SF6">
    <property type="entry name" value="VON WILLEBRAND FACTOR A DOMAIN-CONTAINING PROTEIN 5A"/>
    <property type="match status" value="1"/>
</dbReference>
<proteinExistence type="predicted"/>
<gene>
    <name evidence="4" type="ORF">GCM10022247_13750</name>
</gene>
<reference evidence="5" key="1">
    <citation type="journal article" date="2019" name="Int. J. Syst. Evol. Microbiol.">
        <title>The Global Catalogue of Microorganisms (GCM) 10K type strain sequencing project: providing services to taxonomists for standard genome sequencing and annotation.</title>
        <authorList>
            <consortium name="The Broad Institute Genomics Platform"/>
            <consortium name="The Broad Institute Genome Sequencing Center for Infectious Disease"/>
            <person name="Wu L."/>
            <person name="Ma J."/>
        </authorList>
    </citation>
    <scope>NUCLEOTIDE SEQUENCE [LARGE SCALE GENOMIC DNA]</scope>
    <source>
        <strain evidence="5">JCM 17342</strain>
    </source>
</reference>
<evidence type="ECO:0000256" key="1">
    <source>
        <dbReference type="SAM" id="MobiDB-lite"/>
    </source>
</evidence>
<dbReference type="SMART" id="SM00327">
    <property type="entry name" value="VWA"/>
    <property type="match status" value="1"/>
</dbReference>
<dbReference type="SUPFAM" id="SSF53300">
    <property type="entry name" value="vWA-like"/>
    <property type="match status" value="1"/>
</dbReference>
<dbReference type="RefSeq" id="WP_344871776.1">
    <property type="nucleotide sequence ID" value="NZ_BAABAL010000005.1"/>
</dbReference>
<dbReference type="Pfam" id="PF00092">
    <property type="entry name" value="VWA"/>
    <property type="match status" value="1"/>
</dbReference>
<feature type="region of interest" description="Disordered" evidence="1">
    <location>
        <begin position="1"/>
        <end position="20"/>
    </location>
</feature>
<organism evidence="4 5">
    <name type="scientific">Allokutzneria multivorans</name>
    <dbReference type="NCBI Taxonomy" id="1142134"/>
    <lineage>
        <taxon>Bacteria</taxon>
        <taxon>Bacillati</taxon>
        <taxon>Actinomycetota</taxon>
        <taxon>Actinomycetes</taxon>
        <taxon>Pseudonocardiales</taxon>
        <taxon>Pseudonocardiaceae</taxon>
        <taxon>Allokutzneria</taxon>
    </lineage>
</organism>
<dbReference type="InterPro" id="IPR013694">
    <property type="entry name" value="VIT"/>
</dbReference>
<name>A0ABP7RB95_9PSEU</name>
<comment type="caution">
    <text evidence="4">The sequence shown here is derived from an EMBL/GenBank/DDBJ whole genome shotgun (WGS) entry which is preliminary data.</text>
</comment>
<keyword evidence="5" id="KW-1185">Reference proteome</keyword>
<dbReference type="SMART" id="SM00609">
    <property type="entry name" value="VIT"/>
    <property type="match status" value="1"/>
</dbReference>
<evidence type="ECO:0000313" key="5">
    <source>
        <dbReference type="Proteomes" id="UP001501747"/>
    </source>
</evidence>
<evidence type="ECO:0000259" key="3">
    <source>
        <dbReference type="PROSITE" id="PS51468"/>
    </source>
</evidence>
<feature type="domain" description="VWFA" evidence="2">
    <location>
        <begin position="303"/>
        <end position="476"/>
    </location>
</feature>
<evidence type="ECO:0008006" key="6">
    <source>
        <dbReference type="Google" id="ProtNLM"/>
    </source>
</evidence>
<dbReference type="PANTHER" id="PTHR45737">
    <property type="entry name" value="VON WILLEBRAND FACTOR A DOMAIN-CONTAINING PROTEIN 5A"/>
    <property type="match status" value="1"/>
</dbReference>